<accession>A0A212L5E8</accession>
<sequence length="146" mass="15873">MRKKMDIDAVREDFNMGIICAQQVLSHFSERFGVPEKDALRLASCFGSGMGQASTCGCVTGALMVMGLAHGVAGPRSREQKQNLYGRRDAFMAAFAAAHGSVECRGVLGHDLTDPQQLAVIKEKKLFTTVCVPLICETCTLLEEYL</sequence>
<dbReference type="EMBL" id="FMJC01000002">
    <property type="protein sequence ID" value="SCM72745.1"/>
    <property type="molecule type" value="Genomic_DNA"/>
</dbReference>
<organism evidence="1">
    <name type="scientific">uncultured Desulfovibrio sp</name>
    <dbReference type="NCBI Taxonomy" id="167968"/>
    <lineage>
        <taxon>Bacteria</taxon>
        <taxon>Pseudomonadati</taxon>
        <taxon>Thermodesulfobacteriota</taxon>
        <taxon>Desulfovibrionia</taxon>
        <taxon>Desulfovibrionales</taxon>
        <taxon>Desulfovibrionaceae</taxon>
        <taxon>Desulfovibrio</taxon>
        <taxon>environmental samples</taxon>
    </lineage>
</organism>
<dbReference type="Pfam" id="PF09719">
    <property type="entry name" value="C_GCAxxG_C_C"/>
    <property type="match status" value="1"/>
</dbReference>
<proteinExistence type="predicted"/>
<dbReference type="RefSeq" id="WP_179980355.1">
    <property type="nucleotide sequence ID" value="NZ_LT608333.1"/>
</dbReference>
<dbReference type="InterPro" id="IPR010181">
    <property type="entry name" value="CGCAxxGCC_motif"/>
</dbReference>
<gene>
    <name evidence="1" type="ORF">KL86DES1_20812</name>
</gene>
<dbReference type="AlphaFoldDB" id="A0A212L5E8"/>
<name>A0A212L5E8_9BACT</name>
<evidence type="ECO:0000313" key="1">
    <source>
        <dbReference type="EMBL" id="SCM72745.1"/>
    </source>
</evidence>
<reference evidence="1" key="1">
    <citation type="submission" date="2016-08" db="EMBL/GenBank/DDBJ databases">
        <authorList>
            <person name="Seilhamer J.J."/>
        </authorList>
    </citation>
    <scope>NUCLEOTIDE SEQUENCE</scope>
    <source>
        <strain evidence="1">86-1</strain>
    </source>
</reference>
<protein>
    <submittedName>
        <fullName evidence="1">C_GCAxxG_C_C family protein</fullName>
    </submittedName>
</protein>
<dbReference type="NCBIfam" id="TIGR01909">
    <property type="entry name" value="C_GCAxxG_C_C"/>
    <property type="match status" value="1"/>
</dbReference>